<dbReference type="HOGENOM" id="CLU_3023925_0_0_9"/>
<keyword evidence="1" id="KW-0472">Membrane</keyword>
<accession>A8RUG4</accession>
<evidence type="ECO:0000256" key="1">
    <source>
        <dbReference type="SAM" id="Phobius"/>
    </source>
</evidence>
<evidence type="ECO:0000313" key="2">
    <source>
        <dbReference type="EMBL" id="EDP15839.1"/>
    </source>
</evidence>
<comment type="caution">
    <text evidence="2">The sequence shown here is derived from an EMBL/GenBank/DDBJ whole genome shotgun (WGS) entry which is preliminary data.</text>
</comment>
<name>A8RUG4_ENTBW</name>
<gene>
    <name evidence="2" type="ORF">CLOBOL_04010</name>
</gene>
<dbReference type="AlphaFoldDB" id="A8RUG4"/>
<sequence>MQFKSRRRCLTLDYMKKGDAALFLHLYLFLIFLHISYNLLLLLSSCFFSSFFVIR</sequence>
<keyword evidence="1" id="KW-1133">Transmembrane helix</keyword>
<keyword evidence="1" id="KW-0812">Transmembrane</keyword>
<proteinExistence type="predicted"/>
<dbReference type="PaxDb" id="411902-CLOBOL_04010"/>
<dbReference type="EMBL" id="ABCC02000033">
    <property type="protein sequence ID" value="EDP15839.1"/>
    <property type="molecule type" value="Genomic_DNA"/>
</dbReference>
<organism evidence="2 3">
    <name type="scientific">Enterocloster bolteae (strain ATCC BAA-613 / DSM 15670 / CCUG 46953 / JCM 12243 / WAL 16351)</name>
    <name type="common">Clostridium bolteae</name>
    <dbReference type="NCBI Taxonomy" id="411902"/>
    <lineage>
        <taxon>Bacteria</taxon>
        <taxon>Bacillati</taxon>
        <taxon>Bacillota</taxon>
        <taxon>Clostridia</taxon>
        <taxon>Lachnospirales</taxon>
        <taxon>Lachnospiraceae</taxon>
        <taxon>Enterocloster</taxon>
    </lineage>
</organism>
<feature type="transmembrane region" description="Helical" evidence="1">
    <location>
        <begin position="21"/>
        <end position="54"/>
    </location>
</feature>
<reference evidence="2 3" key="2">
    <citation type="submission" date="2007-09" db="EMBL/GenBank/DDBJ databases">
        <title>Draft genome sequence of Clostridium bolteae (ATCC BAA-613).</title>
        <authorList>
            <person name="Sudarsanam P."/>
            <person name="Ley R."/>
            <person name="Guruge J."/>
            <person name="Turnbaugh P.J."/>
            <person name="Mahowald M."/>
            <person name="Liep D."/>
            <person name="Gordon J."/>
        </authorList>
    </citation>
    <scope>NUCLEOTIDE SEQUENCE [LARGE SCALE GENOMIC DNA]</scope>
    <source>
        <strain evidence="3">ATCC BAA-613 / DSM 15670 / CCUG 46953 / JCM 12243 / WAL 16351</strain>
    </source>
</reference>
<protein>
    <submittedName>
        <fullName evidence="2">Uncharacterized protein</fullName>
    </submittedName>
</protein>
<reference evidence="2 3" key="1">
    <citation type="submission" date="2007-08" db="EMBL/GenBank/DDBJ databases">
        <authorList>
            <person name="Fulton L."/>
            <person name="Clifton S."/>
            <person name="Fulton B."/>
            <person name="Xu J."/>
            <person name="Minx P."/>
            <person name="Pepin K.H."/>
            <person name="Johnson M."/>
            <person name="Thiruvilangam P."/>
            <person name="Bhonagiri V."/>
            <person name="Nash W.E."/>
            <person name="Mardis E.R."/>
            <person name="Wilson R.K."/>
        </authorList>
    </citation>
    <scope>NUCLEOTIDE SEQUENCE [LARGE SCALE GENOMIC DNA]</scope>
    <source>
        <strain evidence="3">ATCC BAA-613 / DSM 15670 / CCUG 46953 / JCM 12243 / WAL 16351</strain>
    </source>
</reference>
<dbReference type="Proteomes" id="UP000005396">
    <property type="component" value="Unassembled WGS sequence"/>
</dbReference>
<evidence type="ECO:0000313" key="3">
    <source>
        <dbReference type="Proteomes" id="UP000005396"/>
    </source>
</evidence>